<proteinExistence type="predicted"/>
<dbReference type="Proteomes" id="UP001162992">
    <property type="component" value="Chromosome 12"/>
</dbReference>
<name>A0ACC2BZL9_DIPCM</name>
<reference evidence="2" key="1">
    <citation type="journal article" date="2024" name="Proc. Natl. Acad. Sci. U.S.A.">
        <title>Extraordinary preservation of gene collinearity over three hundred million years revealed in homosporous lycophytes.</title>
        <authorList>
            <person name="Li C."/>
            <person name="Wickell D."/>
            <person name="Kuo L.Y."/>
            <person name="Chen X."/>
            <person name="Nie B."/>
            <person name="Liao X."/>
            <person name="Peng D."/>
            <person name="Ji J."/>
            <person name="Jenkins J."/>
            <person name="Williams M."/>
            <person name="Shu S."/>
            <person name="Plott C."/>
            <person name="Barry K."/>
            <person name="Rajasekar S."/>
            <person name="Grimwood J."/>
            <person name="Han X."/>
            <person name="Sun S."/>
            <person name="Hou Z."/>
            <person name="He W."/>
            <person name="Dai G."/>
            <person name="Sun C."/>
            <person name="Schmutz J."/>
            <person name="Leebens-Mack J.H."/>
            <person name="Li F.W."/>
            <person name="Wang L."/>
        </authorList>
    </citation>
    <scope>NUCLEOTIDE SEQUENCE [LARGE SCALE GENOMIC DNA]</scope>
    <source>
        <strain evidence="2">cv. PW_Plant_1</strain>
    </source>
</reference>
<evidence type="ECO:0000313" key="1">
    <source>
        <dbReference type="EMBL" id="KAJ7534797.1"/>
    </source>
</evidence>
<sequence length="359" mass="39730">MADTVIRLIRNGVAVGEHAPAAMFHDSIDTAGGRPAFNHVLSSIASNIASGVAQAKGLVVVAFSQNPEDYNFLHNKKTTELSSTWLQIVDCYTDPLGWENLLSLACEPHQNDEACIKSIHEQNRICSTVCRDPLDIDNLLTTIISIGKGSVNQQPNAQFVVAFDSIEILLRHQSLPLVARLLSTLRSIDQVSSLLWLMHSDLHERSIVASLEYIATMVENFRVDSSSIKFMPVSQVSPIGMGKIASHKVPFNLQLTDKEVKDRAKVVLPFEHQGTGKEVKIYDGRDDSRGELMLQGKDEEKHLTLSAFTSSIEGQQHAREESKVQADSYQAHAGAIHYIRDSDDEFPDSDEDPDDDLDI</sequence>
<protein>
    <submittedName>
        <fullName evidence="1">Uncharacterized protein</fullName>
    </submittedName>
</protein>
<gene>
    <name evidence="1" type="ORF">O6H91_12G003800</name>
</gene>
<dbReference type="EMBL" id="CM055103">
    <property type="protein sequence ID" value="KAJ7534797.1"/>
    <property type="molecule type" value="Genomic_DNA"/>
</dbReference>
<organism evidence="1 2">
    <name type="scientific">Diphasiastrum complanatum</name>
    <name type="common">Issler's clubmoss</name>
    <name type="synonym">Lycopodium complanatum</name>
    <dbReference type="NCBI Taxonomy" id="34168"/>
    <lineage>
        <taxon>Eukaryota</taxon>
        <taxon>Viridiplantae</taxon>
        <taxon>Streptophyta</taxon>
        <taxon>Embryophyta</taxon>
        <taxon>Tracheophyta</taxon>
        <taxon>Lycopodiopsida</taxon>
        <taxon>Lycopodiales</taxon>
        <taxon>Lycopodiaceae</taxon>
        <taxon>Lycopodioideae</taxon>
        <taxon>Diphasiastrum</taxon>
    </lineage>
</organism>
<comment type="caution">
    <text evidence="1">The sequence shown here is derived from an EMBL/GenBank/DDBJ whole genome shotgun (WGS) entry which is preliminary data.</text>
</comment>
<evidence type="ECO:0000313" key="2">
    <source>
        <dbReference type="Proteomes" id="UP001162992"/>
    </source>
</evidence>
<keyword evidence="2" id="KW-1185">Reference proteome</keyword>
<accession>A0ACC2BZL9</accession>